<reference evidence="2" key="1">
    <citation type="journal article" date="2023" name="Front. Plant Sci.">
        <title>Chromosomal-level genome assembly of Melastoma candidum provides insights into trichome evolution.</title>
        <authorList>
            <person name="Zhong Y."/>
            <person name="Wu W."/>
            <person name="Sun C."/>
            <person name="Zou P."/>
            <person name="Liu Y."/>
            <person name="Dai S."/>
            <person name="Zhou R."/>
        </authorList>
    </citation>
    <scope>NUCLEOTIDE SEQUENCE [LARGE SCALE GENOMIC DNA]</scope>
</reference>
<evidence type="ECO:0000313" key="2">
    <source>
        <dbReference type="Proteomes" id="UP001057402"/>
    </source>
</evidence>
<sequence>MEGPRRHREMTPIVKKTRLAQDLNQGFAMRPGQQRYRNLDGGGAGDEEDDDDGNREAYQPQPLPPHQLHKELVEQYKSALSELTFNSKPIITNLTIIAGENLPAANAIAATVCANILEVPRDQKLPSLYLLDSIVKNIGRDYIKYFAARLPEVFCAVYQQVNPAVQNSMRHLFGTWKGVFLAQTLQVIERELCFGNPGNGSLGSVASRTDSRSQRTAPSIHVNPKYLEIQRLQQSSGNTQLVQRNRLGDSVPDTNDDGVIYDDYKMGSSLSKASGLRAGRTSGRTDPRIGRLFVPGDTDAPSTTQQNGFPTKLGVSAYPVTKPTNFDLPRQSTVTSRTGSDISNSWKNSEEEEFLWNSVDPRLRDRDTANITNARKDRGDLEDMDFEGSLKQSSKGGIPFSGDRDNLNVSECYSSRVNKFAYLSPLTRLVAGSQTKTPVSSISRAIGNEQFTSTGPLLPTHHSLENFIEEEFGQSDNRAESRASLISGKSSVLPKNKDNEDLSTDLRNHTSRSSPQLTATQRRKRPLSQQLLSASETIGLRKKPPLLQVSDHEIVSKSRSGGSLSLTEELTAGANEIGQNIPMVNHSSGALELRQPKRTKLPISSDPSPSSSHSTLKPVSSSVPNTSDDNISDAADNETERSRSASKSAPSPVSSLLSTLVAKGLISASKAETSSPVSSELPVQLLKQREDETFSGLISAASPSSSAVGEAPASKSSCDLPHSGSSKLPKRVIGLEFNPKVLREVNEDVIDELLEELPHRCDICGSRFKQEGLLDKHLRWHAMKNPDQENEISISRGWYAHSDGWVAGTTELQSESEYATSEEMNDQEPMVPADETQCACILCGEVFDDLYSVDINEWMFKEAVYLDCSLPDSKTGAVNNNPIKGPIVHVNCIREETHESLGLARNLKQENDEVMQDT</sequence>
<organism evidence="1 2">
    <name type="scientific">Melastoma candidum</name>
    <dbReference type="NCBI Taxonomy" id="119954"/>
    <lineage>
        <taxon>Eukaryota</taxon>
        <taxon>Viridiplantae</taxon>
        <taxon>Streptophyta</taxon>
        <taxon>Embryophyta</taxon>
        <taxon>Tracheophyta</taxon>
        <taxon>Spermatophyta</taxon>
        <taxon>Magnoliopsida</taxon>
        <taxon>eudicotyledons</taxon>
        <taxon>Gunneridae</taxon>
        <taxon>Pentapetalae</taxon>
        <taxon>rosids</taxon>
        <taxon>malvids</taxon>
        <taxon>Myrtales</taxon>
        <taxon>Melastomataceae</taxon>
        <taxon>Melastomatoideae</taxon>
        <taxon>Melastomateae</taxon>
        <taxon>Melastoma</taxon>
    </lineage>
</organism>
<dbReference type="EMBL" id="CM042884">
    <property type="protein sequence ID" value="KAI4371353.1"/>
    <property type="molecule type" value="Genomic_DNA"/>
</dbReference>
<accession>A0ACB9QXE9</accession>
<protein>
    <submittedName>
        <fullName evidence="1">Uncharacterized protein</fullName>
    </submittedName>
</protein>
<comment type="caution">
    <text evidence="1">The sequence shown here is derived from an EMBL/GenBank/DDBJ whole genome shotgun (WGS) entry which is preliminary data.</text>
</comment>
<keyword evidence="2" id="KW-1185">Reference proteome</keyword>
<gene>
    <name evidence="1" type="ORF">MLD38_019599</name>
</gene>
<name>A0ACB9QXE9_9MYRT</name>
<dbReference type="Proteomes" id="UP001057402">
    <property type="component" value="Chromosome 5"/>
</dbReference>
<proteinExistence type="predicted"/>
<evidence type="ECO:0000313" key="1">
    <source>
        <dbReference type="EMBL" id="KAI4371353.1"/>
    </source>
</evidence>